<dbReference type="Proteomes" id="UP000075901">
    <property type="component" value="Unassembled WGS sequence"/>
</dbReference>
<comment type="similarity">
    <text evidence="5">Belongs to the copper transporter (Ctr) (TC 1.A.56) family. SLC31A subfamily.</text>
</comment>
<dbReference type="EnsemblMetazoa" id="AMAM001708-RA">
    <property type="protein sequence ID" value="AMAM001708-PA"/>
    <property type="gene ID" value="AMAM001708"/>
</dbReference>
<evidence type="ECO:0000256" key="6">
    <source>
        <dbReference type="SAM" id="MobiDB-lite"/>
    </source>
</evidence>
<proteinExistence type="inferred from homology"/>
<keyword evidence="3 5" id="KW-1133">Transmembrane helix</keyword>
<reference evidence="8" key="1">
    <citation type="submission" date="2013-09" db="EMBL/GenBank/DDBJ databases">
        <title>The Genome Sequence of Anopheles maculatus species B.</title>
        <authorList>
            <consortium name="The Broad Institute Genomics Platform"/>
            <person name="Neafsey D.E."/>
            <person name="Besansky N."/>
            <person name="Howell P."/>
            <person name="Walton C."/>
            <person name="Young S.K."/>
            <person name="Zeng Q."/>
            <person name="Gargeya S."/>
            <person name="Fitzgerald M."/>
            <person name="Haas B."/>
            <person name="Abouelleil A."/>
            <person name="Allen A.W."/>
            <person name="Alvarado L."/>
            <person name="Arachchi H.M."/>
            <person name="Berlin A.M."/>
            <person name="Chapman S.B."/>
            <person name="Gainer-Dewar J."/>
            <person name="Goldberg J."/>
            <person name="Griggs A."/>
            <person name="Gujja S."/>
            <person name="Hansen M."/>
            <person name="Howarth C."/>
            <person name="Imamovic A."/>
            <person name="Ireland A."/>
            <person name="Larimer J."/>
            <person name="McCowan C."/>
            <person name="Murphy C."/>
            <person name="Pearson M."/>
            <person name="Poon T.W."/>
            <person name="Priest M."/>
            <person name="Roberts A."/>
            <person name="Saif S."/>
            <person name="Shea T."/>
            <person name="Sisk P."/>
            <person name="Sykes S."/>
            <person name="Wortman J."/>
            <person name="Nusbaum C."/>
            <person name="Birren B."/>
        </authorList>
    </citation>
    <scope>NUCLEOTIDE SEQUENCE [LARGE SCALE GENOMIC DNA]</scope>
    <source>
        <strain evidence="8">maculatus3</strain>
    </source>
</reference>
<dbReference type="AlphaFoldDB" id="A0A182S8B7"/>
<evidence type="ECO:0000256" key="1">
    <source>
        <dbReference type="ARBA" id="ARBA00004141"/>
    </source>
</evidence>
<evidence type="ECO:0000256" key="5">
    <source>
        <dbReference type="RuleBase" id="RU367022"/>
    </source>
</evidence>
<dbReference type="InterPro" id="IPR007274">
    <property type="entry name" value="Cop_transporter"/>
</dbReference>
<keyword evidence="2 5" id="KW-0812">Transmembrane</keyword>
<feature type="transmembrane region" description="Helical" evidence="5">
    <location>
        <begin position="123"/>
        <end position="142"/>
    </location>
</feature>
<sequence>MMHMSFWWGSNVGDVFFSGLTVNGTGPMVALCLTLTALSVAYEGLKIHGAKVRARTARERVRSGSCPPSESATLLSLEGSVSNGPLSGGSTLSRRMRTLLSEAITFLFHSMLGYALMLTVMVYNGYLFIAVVGGMGLGYFLFGHLSMKVNMENIQAQQTKMICTTRCLQQESVNPSASTSLEHYPRSSSYFRHGNLHASLAKHVPLGGVLKVQPEAHLGKKINDERCASNVQAAPHERRSGTVTQLGLPDVTKL</sequence>
<comment type="subcellular location">
    <subcellularLocation>
        <location evidence="1 5">Membrane</location>
        <topology evidence="1 5">Multi-pass membrane protein</topology>
    </subcellularLocation>
</comment>
<dbReference type="VEuPathDB" id="VectorBase:AMAM001708"/>
<dbReference type="GO" id="GO:0005375">
    <property type="term" value="F:copper ion transmembrane transporter activity"/>
    <property type="evidence" value="ECO:0007669"/>
    <property type="project" value="UniProtKB-UniRule"/>
</dbReference>
<evidence type="ECO:0000256" key="3">
    <source>
        <dbReference type="ARBA" id="ARBA00022989"/>
    </source>
</evidence>
<keyword evidence="4 5" id="KW-0472">Membrane</keyword>
<accession>A0A182S8B7</accession>
<keyword evidence="5" id="KW-0813">Transport</keyword>
<keyword evidence="8" id="KW-1185">Reference proteome</keyword>
<feature type="transmembrane region" description="Helical" evidence="5">
    <location>
        <begin position="20"/>
        <end position="45"/>
    </location>
</feature>
<feature type="transmembrane region" description="Helical" evidence="5">
    <location>
        <begin position="99"/>
        <end position="117"/>
    </location>
</feature>
<dbReference type="PANTHER" id="PTHR12483:SF27">
    <property type="entry name" value="COPPER TRANSPORT PROTEIN CTR1"/>
    <property type="match status" value="1"/>
</dbReference>
<feature type="region of interest" description="Disordered" evidence="6">
    <location>
        <begin position="232"/>
        <end position="254"/>
    </location>
</feature>
<dbReference type="PANTHER" id="PTHR12483">
    <property type="entry name" value="SOLUTE CARRIER FAMILY 31 COPPER TRANSPORTERS"/>
    <property type="match status" value="1"/>
</dbReference>
<evidence type="ECO:0000256" key="2">
    <source>
        <dbReference type="ARBA" id="ARBA00022692"/>
    </source>
</evidence>
<reference evidence="7" key="2">
    <citation type="submission" date="2020-05" db="UniProtKB">
        <authorList>
            <consortium name="EnsemblMetazoa"/>
        </authorList>
    </citation>
    <scope>IDENTIFICATION</scope>
    <source>
        <strain evidence="7">maculatus3</strain>
    </source>
</reference>
<keyword evidence="5" id="KW-0186">Copper</keyword>
<protein>
    <recommendedName>
        <fullName evidence="5">Copper transport protein</fullName>
    </recommendedName>
</protein>
<name>A0A182S8B7_9DIPT</name>
<dbReference type="GO" id="GO:0005886">
    <property type="term" value="C:plasma membrane"/>
    <property type="evidence" value="ECO:0007669"/>
    <property type="project" value="TreeGrafter"/>
</dbReference>
<keyword evidence="5" id="KW-0406">Ion transport</keyword>
<evidence type="ECO:0000256" key="4">
    <source>
        <dbReference type="ARBA" id="ARBA00023136"/>
    </source>
</evidence>
<keyword evidence="5" id="KW-0187">Copper transport</keyword>
<organism evidence="7 8">
    <name type="scientific">Anopheles maculatus</name>
    <dbReference type="NCBI Taxonomy" id="74869"/>
    <lineage>
        <taxon>Eukaryota</taxon>
        <taxon>Metazoa</taxon>
        <taxon>Ecdysozoa</taxon>
        <taxon>Arthropoda</taxon>
        <taxon>Hexapoda</taxon>
        <taxon>Insecta</taxon>
        <taxon>Pterygota</taxon>
        <taxon>Neoptera</taxon>
        <taxon>Endopterygota</taxon>
        <taxon>Diptera</taxon>
        <taxon>Nematocera</taxon>
        <taxon>Culicoidea</taxon>
        <taxon>Culicidae</taxon>
        <taxon>Anophelinae</taxon>
        <taxon>Anopheles</taxon>
        <taxon>Anopheles maculatus group</taxon>
    </lineage>
</organism>
<evidence type="ECO:0000313" key="8">
    <source>
        <dbReference type="Proteomes" id="UP000075901"/>
    </source>
</evidence>
<dbReference type="Pfam" id="PF04145">
    <property type="entry name" value="Ctr"/>
    <property type="match status" value="1"/>
</dbReference>
<evidence type="ECO:0000313" key="7">
    <source>
        <dbReference type="EnsemblMetazoa" id="AMAM001708-PA"/>
    </source>
</evidence>